<dbReference type="Pfam" id="PF02656">
    <property type="entry name" value="DUF202"/>
    <property type="match status" value="1"/>
</dbReference>
<evidence type="ECO:0000256" key="3">
    <source>
        <dbReference type="ARBA" id="ARBA00022989"/>
    </source>
</evidence>
<proteinExistence type="predicted"/>
<gene>
    <name evidence="7" type="ORF">HUK84_08390</name>
</gene>
<protein>
    <submittedName>
        <fullName evidence="7">DUF202 domain-containing protein</fullName>
    </submittedName>
</protein>
<feature type="transmembrane region" description="Helical" evidence="5">
    <location>
        <begin position="94"/>
        <end position="114"/>
    </location>
</feature>
<evidence type="ECO:0000256" key="5">
    <source>
        <dbReference type="SAM" id="Phobius"/>
    </source>
</evidence>
<comment type="caution">
    <text evidence="7">The sequence shown here is derived from an EMBL/GenBank/DDBJ whole genome shotgun (WGS) entry which is preliminary data.</text>
</comment>
<name>A0A7Y7IW37_9PROT</name>
<sequence length="119" mass="12835">MIERYADHAANERTFLAWVRTAFGLAAFGCVLAKFDLVLRLVTARHAVAGSTSWIGVAAVCVGVALLPVAWWRFRAVRAELVDAKPREIALRGLEGWTTATLVVIGTAVVATLIRMTAA</sequence>
<keyword evidence="3 5" id="KW-1133">Transmembrane helix</keyword>
<organism evidence="7 8">
    <name type="scientific">Nguyenibacter vanlangensis</name>
    <dbReference type="NCBI Taxonomy" id="1216886"/>
    <lineage>
        <taxon>Bacteria</taxon>
        <taxon>Pseudomonadati</taxon>
        <taxon>Pseudomonadota</taxon>
        <taxon>Alphaproteobacteria</taxon>
        <taxon>Acetobacterales</taxon>
        <taxon>Acetobacteraceae</taxon>
        <taxon>Nguyenibacter</taxon>
    </lineage>
</organism>
<keyword evidence="4 5" id="KW-0472">Membrane</keyword>
<accession>A0A7Y7IW37</accession>
<evidence type="ECO:0000256" key="2">
    <source>
        <dbReference type="ARBA" id="ARBA00022692"/>
    </source>
</evidence>
<dbReference type="Proteomes" id="UP000534870">
    <property type="component" value="Unassembled WGS sequence"/>
</dbReference>
<evidence type="ECO:0000259" key="6">
    <source>
        <dbReference type="Pfam" id="PF02656"/>
    </source>
</evidence>
<dbReference type="InterPro" id="IPR003807">
    <property type="entry name" value="DUF202"/>
</dbReference>
<dbReference type="RefSeq" id="WP_176639896.1">
    <property type="nucleotide sequence ID" value="NZ_JABXXP010000125.1"/>
</dbReference>
<evidence type="ECO:0000256" key="1">
    <source>
        <dbReference type="ARBA" id="ARBA00004127"/>
    </source>
</evidence>
<dbReference type="EMBL" id="JABXXP010000125">
    <property type="protein sequence ID" value="NVN11158.1"/>
    <property type="molecule type" value="Genomic_DNA"/>
</dbReference>
<feature type="domain" description="DUF202" evidence="6">
    <location>
        <begin position="7"/>
        <end position="78"/>
    </location>
</feature>
<feature type="transmembrane region" description="Helical" evidence="5">
    <location>
        <begin position="54"/>
        <end position="74"/>
    </location>
</feature>
<feature type="transmembrane region" description="Helical" evidence="5">
    <location>
        <begin position="15"/>
        <end position="33"/>
    </location>
</feature>
<dbReference type="GO" id="GO:0012505">
    <property type="term" value="C:endomembrane system"/>
    <property type="evidence" value="ECO:0007669"/>
    <property type="project" value="UniProtKB-SubCell"/>
</dbReference>
<keyword evidence="2 5" id="KW-0812">Transmembrane</keyword>
<dbReference type="AlphaFoldDB" id="A0A7Y7IW37"/>
<comment type="subcellular location">
    <subcellularLocation>
        <location evidence="1">Endomembrane system</location>
        <topology evidence="1">Multi-pass membrane protein</topology>
    </subcellularLocation>
</comment>
<evidence type="ECO:0000313" key="8">
    <source>
        <dbReference type="Proteomes" id="UP000534870"/>
    </source>
</evidence>
<reference evidence="7 8" key="1">
    <citation type="submission" date="2020-06" db="EMBL/GenBank/DDBJ databases">
        <title>Description of novel acetic acid bacteria.</title>
        <authorList>
            <person name="Sombolestani A."/>
        </authorList>
    </citation>
    <scope>NUCLEOTIDE SEQUENCE [LARGE SCALE GENOMIC DNA]</scope>
    <source>
        <strain evidence="7 8">LMG 31431</strain>
    </source>
</reference>
<evidence type="ECO:0000313" key="7">
    <source>
        <dbReference type="EMBL" id="NVN11158.1"/>
    </source>
</evidence>
<evidence type="ECO:0000256" key="4">
    <source>
        <dbReference type="ARBA" id="ARBA00023136"/>
    </source>
</evidence>